<dbReference type="EMBL" id="CM042888">
    <property type="protein sequence ID" value="KAI4325327.1"/>
    <property type="molecule type" value="Genomic_DNA"/>
</dbReference>
<reference evidence="2" key="1">
    <citation type="journal article" date="2023" name="Front. Plant Sci.">
        <title>Chromosomal-level genome assembly of Melastoma candidum provides insights into trichome evolution.</title>
        <authorList>
            <person name="Zhong Y."/>
            <person name="Wu W."/>
            <person name="Sun C."/>
            <person name="Zou P."/>
            <person name="Liu Y."/>
            <person name="Dai S."/>
            <person name="Zhou R."/>
        </authorList>
    </citation>
    <scope>NUCLEOTIDE SEQUENCE [LARGE SCALE GENOMIC DNA]</scope>
</reference>
<evidence type="ECO:0000313" key="1">
    <source>
        <dbReference type="EMBL" id="KAI4325327.1"/>
    </source>
</evidence>
<evidence type="ECO:0000313" key="2">
    <source>
        <dbReference type="Proteomes" id="UP001057402"/>
    </source>
</evidence>
<proteinExistence type="predicted"/>
<accession>A0ACB9MMG0</accession>
<sequence length="84" mass="9265">MLLGNKRVTYVDWLRGGAHPAAFGCADTTEDFFRKISKGDMFIYIDQPSSLCFLFTRKFAPSPLEPFLYLTSKSLASDGGGSTC</sequence>
<organism evidence="1 2">
    <name type="scientific">Melastoma candidum</name>
    <dbReference type="NCBI Taxonomy" id="119954"/>
    <lineage>
        <taxon>Eukaryota</taxon>
        <taxon>Viridiplantae</taxon>
        <taxon>Streptophyta</taxon>
        <taxon>Embryophyta</taxon>
        <taxon>Tracheophyta</taxon>
        <taxon>Spermatophyta</taxon>
        <taxon>Magnoliopsida</taxon>
        <taxon>eudicotyledons</taxon>
        <taxon>Gunneridae</taxon>
        <taxon>Pentapetalae</taxon>
        <taxon>rosids</taxon>
        <taxon>malvids</taxon>
        <taxon>Myrtales</taxon>
        <taxon>Melastomataceae</taxon>
        <taxon>Melastomatoideae</taxon>
        <taxon>Melastomateae</taxon>
        <taxon>Melastoma</taxon>
    </lineage>
</organism>
<protein>
    <submittedName>
        <fullName evidence="1">Uncharacterized protein</fullName>
    </submittedName>
</protein>
<gene>
    <name evidence="1" type="ORF">MLD38_030738</name>
</gene>
<dbReference type="Proteomes" id="UP001057402">
    <property type="component" value="Chromosome 9"/>
</dbReference>
<name>A0ACB9MMG0_9MYRT</name>
<comment type="caution">
    <text evidence="1">The sequence shown here is derived from an EMBL/GenBank/DDBJ whole genome shotgun (WGS) entry which is preliminary data.</text>
</comment>
<keyword evidence="2" id="KW-1185">Reference proteome</keyword>